<dbReference type="EMBL" id="BQNB010018855">
    <property type="protein sequence ID" value="GJT78995.1"/>
    <property type="molecule type" value="Genomic_DNA"/>
</dbReference>
<reference evidence="1" key="2">
    <citation type="submission" date="2022-01" db="EMBL/GenBank/DDBJ databases">
        <authorList>
            <person name="Yamashiro T."/>
            <person name="Shiraishi A."/>
            <person name="Satake H."/>
            <person name="Nakayama K."/>
        </authorList>
    </citation>
    <scope>NUCLEOTIDE SEQUENCE</scope>
</reference>
<accession>A0ABQ5GTN8</accession>
<name>A0ABQ5GTN8_9ASTR</name>
<dbReference type="Proteomes" id="UP001151760">
    <property type="component" value="Unassembled WGS sequence"/>
</dbReference>
<sequence length="233" mass="26691">MVTKHALKYQLRAKVVQELDELQEISAYIDSRLENIKQFLNGFVNPPNEIDMDDLDLDDESIDTPLVSPFLDLDDDSDDGEVLNELEEYGNAGKLCHKKLFNSIDGDDLAFPCMIGFMNFVAYFNPFLPMNIITRKAFNTIMVEGFKSTGRYLVAIVRDVYVFVGSFTYVTDFVVLEDVGEFIVSDMAEVVRGKPFRNVTQIEYDCVKGLVSFTRISDNYTFQMTRTIPRFKN</sequence>
<keyword evidence="2" id="KW-1185">Reference proteome</keyword>
<gene>
    <name evidence="1" type="ORF">Tco_1045720</name>
</gene>
<evidence type="ECO:0000313" key="1">
    <source>
        <dbReference type="EMBL" id="GJT78995.1"/>
    </source>
</evidence>
<organism evidence="1 2">
    <name type="scientific">Tanacetum coccineum</name>
    <dbReference type="NCBI Taxonomy" id="301880"/>
    <lineage>
        <taxon>Eukaryota</taxon>
        <taxon>Viridiplantae</taxon>
        <taxon>Streptophyta</taxon>
        <taxon>Embryophyta</taxon>
        <taxon>Tracheophyta</taxon>
        <taxon>Spermatophyta</taxon>
        <taxon>Magnoliopsida</taxon>
        <taxon>eudicotyledons</taxon>
        <taxon>Gunneridae</taxon>
        <taxon>Pentapetalae</taxon>
        <taxon>asterids</taxon>
        <taxon>campanulids</taxon>
        <taxon>Asterales</taxon>
        <taxon>Asteraceae</taxon>
        <taxon>Asteroideae</taxon>
        <taxon>Anthemideae</taxon>
        <taxon>Anthemidinae</taxon>
        <taxon>Tanacetum</taxon>
    </lineage>
</organism>
<comment type="caution">
    <text evidence="1">The sequence shown here is derived from an EMBL/GenBank/DDBJ whole genome shotgun (WGS) entry which is preliminary data.</text>
</comment>
<reference evidence="1" key="1">
    <citation type="journal article" date="2022" name="Int. J. Mol. Sci.">
        <title>Draft Genome of Tanacetum Coccineum: Genomic Comparison of Closely Related Tanacetum-Family Plants.</title>
        <authorList>
            <person name="Yamashiro T."/>
            <person name="Shiraishi A."/>
            <person name="Nakayama K."/>
            <person name="Satake H."/>
        </authorList>
    </citation>
    <scope>NUCLEOTIDE SEQUENCE</scope>
</reference>
<evidence type="ECO:0000313" key="2">
    <source>
        <dbReference type="Proteomes" id="UP001151760"/>
    </source>
</evidence>
<protein>
    <submittedName>
        <fullName evidence="1">Uncharacterized protein</fullName>
    </submittedName>
</protein>
<proteinExistence type="predicted"/>